<accession>A0A2Z6N1C4</accession>
<dbReference type="AlphaFoldDB" id="A0A2Z6N1C4"/>
<dbReference type="Proteomes" id="UP000242715">
    <property type="component" value="Unassembled WGS sequence"/>
</dbReference>
<gene>
    <name evidence="2" type="ORF">TSUD_276660</name>
</gene>
<feature type="region of interest" description="Disordered" evidence="1">
    <location>
        <begin position="87"/>
        <end position="159"/>
    </location>
</feature>
<reference evidence="3" key="1">
    <citation type="journal article" date="2017" name="Front. Plant Sci.">
        <title>Climate Clever Clovers: New Paradigm to Reduce the Environmental Footprint of Ruminants by Breeding Low Methanogenic Forages Utilizing Haplotype Variation.</title>
        <authorList>
            <person name="Kaur P."/>
            <person name="Appels R."/>
            <person name="Bayer P.E."/>
            <person name="Keeble-Gagnere G."/>
            <person name="Wang J."/>
            <person name="Hirakawa H."/>
            <person name="Shirasawa K."/>
            <person name="Vercoe P."/>
            <person name="Stefanova K."/>
            <person name="Durmic Z."/>
            <person name="Nichols P."/>
            <person name="Revell C."/>
            <person name="Isobe S.N."/>
            <person name="Edwards D."/>
            <person name="Erskine W."/>
        </authorList>
    </citation>
    <scope>NUCLEOTIDE SEQUENCE [LARGE SCALE GENOMIC DNA]</scope>
    <source>
        <strain evidence="3">cv. Daliak</strain>
    </source>
</reference>
<evidence type="ECO:0000313" key="3">
    <source>
        <dbReference type="Proteomes" id="UP000242715"/>
    </source>
</evidence>
<proteinExistence type="predicted"/>
<feature type="compositionally biased region" description="Basic and acidic residues" evidence="1">
    <location>
        <begin position="122"/>
        <end position="135"/>
    </location>
</feature>
<dbReference type="EMBL" id="DF973724">
    <property type="protein sequence ID" value="GAU38628.1"/>
    <property type="molecule type" value="Genomic_DNA"/>
</dbReference>
<evidence type="ECO:0000256" key="1">
    <source>
        <dbReference type="SAM" id="MobiDB-lite"/>
    </source>
</evidence>
<feature type="compositionally biased region" description="Low complexity" evidence="1">
    <location>
        <begin position="139"/>
        <end position="159"/>
    </location>
</feature>
<protein>
    <submittedName>
        <fullName evidence="2">Uncharacterized protein</fullName>
    </submittedName>
</protein>
<sequence length="214" mass="22970">MSWSNTTFDSKSTTTYSKFTTFDSKTTTTYSKSTLKSTTLIAFTTTYTRINSITTTGTTLIPQGGSKGCSGGAIATGIKSTIDSKSTTTTTYSKSTTFDSKSTTTTTYSKLTPSPPPVPRSSSKEVQKGVQEERLQQASSTTFDSKSTTTTTYSKSTTFDSKSTTTYTRINSITTTDTTLIPQGGSERCSGGAIKTDIKSLRIPFMCLLSLCLY</sequence>
<name>A0A2Z6N1C4_TRISU</name>
<organism evidence="2 3">
    <name type="scientific">Trifolium subterraneum</name>
    <name type="common">Subterranean clover</name>
    <dbReference type="NCBI Taxonomy" id="3900"/>
    <lineage>
        <taxon>Eukaryota</taxon>
        <taxon>Viridiplantae</taxon>
        <taxon>Streptophyta</taxon>
        <taxon>Embryophyta</taxon>
        <taxon>Tracheophyta</taxon>
        <taxon>Spermatophyta</taxon>
        <taxon>Magnoliopsida</taxon>
        <taxon>eudicotyledons</taxon>
        <taxon>Gunneridae</taxon>
        <taxon>Pentapetalae</taxon>
        <taxon>rosids</taxon>
        <taxon>fabids</taxon>
        <taxon>Fabales</taxon>
        <taxon>Fabaceae</taxon>
        <taxon>Papilionoideae</taxon>
        <taxon>50 kb inversion clade</taxon>
        <taxon>NPAAA clade</taxon>
        <taxon>Hologalegina</taxon>
        <taxon>IRL clade</taxon>
        <taxon>Trifolieae</taxon>
        <taxon>Trifolium</taxon>
    </lineage>
</organism>
<feature type="compositionally biased region" description="Low complexity" evidence="1">
    <location>
        <begin position="87"/>
        <end position="110"/>
    </location>
</feature>
<evidence type="ECO:0000313" key="2">
    <source>
        <dbReference type="EMBL" id="GAU38628.1"/>
    </source>
</evidence>
<keyword evidence="3" id="KW-1185">Reference proteome</keyword>